<reference evidence="1 2" key="1">
    <citation type="submission" date="2018-06" db="EMBL/GenBank/DDBJ databases">
        <authorList>
            <consortium name="Pathogen Informatics"/>
            <person name="Doyle S."/>
        </authorList>
    </citation>
    <scope>NUCLEOTIDE SEQUENCE [LARGE SCALE GENOMIC DNA]</scope>
    <source>
        <strain evidence="1 2">NCTC11112</strain>
    </source>
</reference>
<dbReference type="GO" id="GO:0008726">
    <property type="term" value="F:alkanesulfonate monooxygenase activity"/>
    <property type="evidence" value="ECO:0007669"/>
    <property type="project" value="UniProtKB-EC"/>
</dbReference>
<keyword evidence="1" id="KW-0560">Oxidoreductase</keyword>
<keyword evidence="1" id="KW-0503">Monooxygenase</keyword>
<name>A0A376MUP4_ECOLX</name>
<gene>
    <name evidence="1" type="primary">ssuD1_1</name>
    <name evidence="1" type="ORF">NCTC11112_04742</name>
</gene>
<organism evidence="1 2">
    <name type="scientific">Escherichia coli</name>
    <dbReference type="NCBI Taxonomy" id="562"/>
    <lineage>
        <taxon>Bacteria</taxon>
        <taxon>Pseudomonadati</taxon>
        <taxon>Pseudomonadota</taxon>
        <taxon>Gammaproteobacteria</taxon>
        <taxon>Enterobacterales</taxon>
        <taxon>Enterobacteriaceae</taxon>
        <taxon>Escherichia</taxon>
    </lineage>
</organism>
<dbReference type="EMBL" id="UGAW01000001">
    <property type="protein sequence ID" value="STG54168.1"/>
    <property type="molecule type" value="Genomic_DNA"/>
</dbReference>
<dbReference type="AlphaFoldDB" id="A0A376MUP4"/>
<dbReference type="EC" id="1.14.14.5" evidence="1"/>
<proteinExistence type="predicted"/>
<protein>
    <submittedName>
        <fullName evidence="1">Alkanesulfonate monooxygenase</fullName>
        <ecNumber evidence="1">1.14.14.5</ecNumber>
    </submittedName>
</protein>
<accession>A0A376MUP4</accession>
<evidence type="ECO:0000313" key="1">
    <source>
        <dbReference type="EMBL" id="STG54168.1"/>
    </source>
</evidence>
<dbReference type="Proteomes" id="UP000254817">
    <property type="component" value="Unassembled WGS sequence"/>
</dbReference>
<sequence length="91" mass="10171">MGGRWLSPRRCRDGTGGRWSDGRCANQRIRRACIDSFVLSGYPHLEEAYRVGELLFPHLDVAIPEIPQPQPLNPQGEAVANDFIPRKAAQS</sequence>
<evidence type="ECO:0000313" key="2">
    <source>
        <dbReference type="Proteomes" id="UP000254817"/>
    </source>
</evidence>